<accession>A0A176VTF0</accession>
<evidence type="ECO:0000256" key="1">
    <source>
        <dbReference type="SAM" id="MobiDB-lite"/>
    </source>
</evidence>
<feature type="region of interest" description="Disordered" evidence="1">
    <location>
        <begin position="407"/>
        <end position="429"/>
    </location>
</feature>
<feature type="region of interest" description="Disordered" evidence="1">
    <location>
        <begin position="900"/>
        <end position="923"/>
    </location>
</feature>
<gene>
    <name evidence="3" type="ORF">AXG93_2079s1200</name>
</gene>
<evidence type="ECO:0000259" key="2">
    <source>
        <dbReference type="PROSITE" id="PS51222"/>
    </source>
</evidence>
<dbReference type="AlphaFoldDB" id="A0A176VTF0"/>
<keyword evidence="4" id="KW-1185">Reference proteome</keyword>
<feature type="region of interest" description="Disordered" evidence="1">
    <location>
        <begin position="831"/>
        <end position="878"/>
    </location>
</feature>
<evidence type="ECO:0000313" key="4">
    <source>
        <dbReference type="Proteomes" id="UP000077202"/>
    </source>
</evidence>
<protein>
    <recommendedName>
        <fullName evidence="2">DCD domain-containing protein</fullName>
    </recommendedName>
</protein>
<dbReference type="Pfam" id="PF10539">
    <property type="entry name" value="Dev_Cell_Death"/>
    <property type="match status" value="1"/>
</dbReference>
<feature type="region of interest" description="Disordered" evidence="1">
    <location>
        <begin position="39"/>
        <end position="88"/>
    </location>
</feature>
<dbReference type="PANTHER" id="PTHR46444">
    <property type="entry name" value="DCD (DEVELOPMENT AND CELL DEATH) DOMAIN PROTEIN-RELATED"/>
    <property type="match status" value="1"/>
</dbReference>
<dbReference type="Proteomes" id="UP000077202">
    <property type="component" value="Unassembled WGS sequence"/>
</dbReference>
<feature type="compositionally biased region" description="Polar residues" evidence="1">
    <location>
        <begin position="407"/>
        <end position="424"/>
    </location>
</feature>
<dbReference type="SMART" id="SM00767">
    <property type="entry name" value="DCD"/>
    <property type="match status" value="1"/>
</dbReference>
<reference evidence="3" key="1">
    <citation type="submission" date="2016-03" db="EMBL/GenBank/DDBJ databases">
        <title>Mechanisms controlling the formation of the plant cell surface in tip-growing cells are functionally conserved among land plants.</title>
        <authorList>
            <person name="Honkanen S."/>
            <person name="Jones V.A."/>
            <person name="Morieri G."/>
            <person name="Champion C."/>
            <person name="Hetherington A.J."/>
            <person name="Kelly S."/>
            <person name="Saint-Marcoux D."/>
            <person name="Proust H."/>
            <person name="Prescott H."/>
            <person name="Dolan L."/>
        </authorList>
    </citation>
    <scope>NUCLEOTIDE SEQUENCE [LARGE SCALE GENOMIC DNA]</scope>
    <source>
        <tissue evidence="3">Whole gametophyte</tissue>
    </source>
</reference>
<evidence type="ECO:0000313" key="3">
    <source>
        <dbReference type="EMBL" id="OAE23671.1"/>
    </source>
</evidence>
<comment type="caution">
    <text evidence="3">The sequence shown here is derived from an EMBL/GenBank/DDBJ whole genome shotgun (WGS) entry which is preliminary data.</text>
</comment>
<dbReference type="PANTHER" id="PTHR46444:SF19">
    <property type="entry name" value="OS02G0745600 PROTEIN"/>
    <property type="match status" value="1"/>
</dbReference>
<feature type="compositionally biased region" description="Polar residues" evidence="1">
    <location>
        <begin position="908"/>
        <end position="923"/>
    </location>
</feature>
<dbReference type="PROSITE" id="PS51222">
    <property type="entry name" value="DCD"/>
    <property type="match status" value="1"/>
</dbReference>
<name>A0A176VTF0_MARPO</name>
<organism evidence="3 4">
    <name type="scientific">Marchantia polymorpha subsp. ruderalis</name>
    <dbReference type="NCBI Taxonomy" id="1480154"/>
    <lineage>
        <taxon>Eukaryota</taxon>
        <taxon>Viridiplantae</taxon>
        <taxon>Streptophyta</taxon>
        <taxon>Embryophyta</taxon>
        <taxon>Marchantiophyta</taxon>
        <taxon>Marchantiopsida</taxon>
        <taxon>Marchantiidae</taxon>
        <taxon>Marchantiales</taxon>
        <taxon>Marchantiaceae</taxon>
        <taxon>Marchantia</taxon>
    </lineage>
</organism>
<feature type="region of interest" description="Disordered" evidence="1">
    <location>
        <begin position="546"/>
        <end position="569"/>
    </location>
</feature>
<dbReference type="EMBL" id="LVLJ01002808">
    <property type="protein sequence ID" value="OAE23671.1"/>
    <property type="molecule type" value="Genomic_DNA"/>
</dbReference>
<sequence>MYGVGRTSRGLLDPRDGGITVPHSVNSMPRRQLNVFGGSADERASRGKAAVDEDRLGRDGRIPGFLPKQSRGFDQAEGSGYGNTERRSGFKDELGAMKLLRSDDAIRGGGGGDANRLREGAVGGRVERTYRSDYADEPKWVRHGGKYGSFNNYDGVGSLRSSGSDFVTSAGNSHDFLPGFIFESPKRMILDWTLKGTFALTFDDRRLAEQVGPGTKVFLFDGNSRELYGVFQSMGYAIFDLDSEVSSSQVRVRAIKDCLPLLERDFKEFIRDNYYTNTKFTAGLSKEQVAKLMQCFRPVVDAGRSIHSTSSRSSLHSGLVQGRQDFHGLSDDIYGKEDRRRAPGLDTRTLNSHAYHGQDGGRFSSKVPIQVHSSKGFSSDAEAYGDEVILPLDSSAMAVLSRGKQQSVRSVSGSRTTAGHNVTTGRHADLKVGGGDWRDDDTREVLYRKRHAISSNALDDLKRGNTSSSPSWKEVHQSRAEVTGSEVFDRVGKGGYKEEVPYVASTRHVRNDIDLNIPLDMGHGEPSSSHVHDVDSKIVRRRVWEEEDDKSFVSSPPKGRSVASRGSDYAVASSSRDDFEELSPASEDVSLLRVAEKGRPSPVPVSSTFLNGKTGKSHARPLAGAKALGREKPGLATLLASRRESVPSREVVHSIGRDFSARNANVPVFKIKANLQAPPGKGRAERVVTLLNTAKPRQRFVAAEDDDARQSWKETNFDSSEEGGLRSDSRKRKASVWSRINLPPAKPFVKKTPLPYGKGRVFSRLGPAGNSFAESRDNIVANKKKKIYPHQNLVWTRKVDAAGDGALRTHDARLAEDDVLADDSFFDVPENREQATEEPQGWSRKKSQVVSASSGDEGGNLDAGEPGKGGRRKIVRPTIGGRFEDNELGDKFTLAAPEVEKDPRQHRNVSSASGDHNTFVQQGSPGVMMDIEMNTGEAKDGRNSFQDSASANAAAVCREFTSTSVFGGSSGFEADNMMS</sequence>
<dbReference type="InterPro" id="IPR013989">
    <property type="entry name" value="Dev_and_cell_death_domain"/>
</dbReference>
<feature type="domain" description="DCD" evidence="2">
    <location>
        <begin position="175"/>
        <end position="298"/>
    </location>
</feature>
<feature type="region of interest" description="Disordered" evidence="1">
    <location>
        <begin position="701"/>
        <end position="732"/>
    </location>
</feature>
<feature type="compositionally biased region" description="Basic and acidic residues" evidence="1">
    <location>
        <begin position="40"/>
        <end position="61"/>
    </location>
</feature>
<proteinExistence type="predicted"/>